<evidence type="ECO:0000313" key="3">
    <source>
        <dbReference type="EMBL" id="CYX93954.1"/>
    </source>
</evidence>
<dbReference type="InterPro" id="IPR025369">
    <property type="entry name" value="DUF4274"/>
</dbReference>
<reference evidence="4 5" key="1">
    <citation type="submission" date="2016-02" db="EMBL/GenBank/DDBJ databases">
        <authorList>
            <consortium name="Pathogen Informatics"/>
        </authorList>
    </citation>
    <scope>NUCLEOTIDE SEQUENCE [LARGE SCALE GENOMIC DNA]</scope>
    <source>
        <strain evidence="2 5">LSS48</strain>
        <strain evidence="3 4">SS975</strain>
    </source>
</reference>
<dbReference type="AlphaFoldDB" id="A0A123TE92"/>
<organism evidence="2 5">
    <name type="scientific">Streptococcus suis</name>
    <dbReference type="NCBI Taxonomy" id="1307"/>
    <lineage>
        <taxon>Bacteria</taxon>
        <taxon>Bacillati</taxon>
        <taxon>Bacillota</taxon>
        <taxon>Bacilli</taxon>
        <taxon>Lactobacillales</taxon>
        <taxon>Streptococcaceae</taxon>
        <taxon>Streptococcus</taxon>
    </lineage>
</organism>
<name>A0A123TE92_STRSU</name>
<evidence type="ECO:0000313" key="4">
    <source>
        <dbReference type="Proteomes" id="UP000072353"/>
    </source>
</evidence>
<evidence type="ECO:0000259" key="1">
    <source>
        <dbReference type="Pfam" id="PF14096"/>
    </source>
</evidence>
<protein>
    <recommendedName>
        <fullName evidence="1">DUF4274 domain-containing protein</fullName>
    </recommendedName>
</protein>
<gene>
    <name evidence="2" type="ORF">ERS132410_02157</name>
    <name evidence="3" type="ORF">ERS132521_02161</name>
</gene>
<dbReference type="EMBL" id="FILL01000033">
    <property type="protein sequence ID" value="CYX93954.1"/>
    <property type="molecule type" value="Genomic_DNA"/>
</dbReference>
<dbReference type="Proteomes" id="UP000073485">
    <property type="component" value="Unassembled WGS sequence"/>
</dbReference>
<proteinExistence type="predicted"/>
<dbReference type="Proteomes" id="UP000072353">
    <property type="component" value="Unassembled WGS sequence"/>
</dbReference>
<accession>A0A123TE92</accession>
<evidence type="ECO:0000313" key="2">
    <source>
        <dbReference type="EMBL" id="CYV16622.1"/>
    </source>
</evidence>
<dbReference type="EMBL" id="FIGO01000022">
    <property type="protein sequence ID" value="CYV16622.1"/>
    <property type="molecule type" value="Genomic_DNA"/>
</dbReference>
<feature type="domain" description="DUF4274" evidence="1">
    <location>
        <begin position="28"/>
        <end position="76"/>
    </location>
</feature>
<sequence length="146" mass="16808">MEAIEIVKNLLETEDLDMFSKIISDVSSEEILYLFVCNFNYDGNIDKLYYIINHSLCSRNIALKIFYLLDGYSFLLGDLDNFSDQSVPLLLDRIYTGLVSNDFSKGNIEIQSEFTKVQIYKLKKLDFNIPTDILFGIEGNFIDSTL</sequence>
<dbReference type="Pfam" id="PF14096">
    <property type="entry name" value="DUF4274"/>
    <property type="match status" value="1"/>
</dbReference>
<evidence type="ECO:0000313" key="5">
    <source>
        <dbReference type="Proteomes" id="UP000073485"/>
    </source>
</evidence>